<dbReference type="InterPro" id="IPR031656">
    <property type="entry name" value="DAO_C"/>
</dbReference>
<dbReference type="AlphaFoldDB" id="A0A1C3EBQ5"/>
<keyword evidence="3 6" id="KW-0285">Flavoprotein</keyword>
<organism evidence="9 10">
    <name type="scientific">Veronia pacifica</name>
    <dbReference type="NCBI Taxonomy" id="1080227"/>
    <lineage>
        <taxon>Bacteria</taxon>
        <taxon>Pseudomonadati</taxon>
        <taxon>Pseudomonadota</taxon>
        <taxon>Gammaproteobacteria</taxon>
        <taxon>Vibrionales</taxon>
        <taxon>Vibrionaceae</taxon>
        <taxon>Veronia</taxon>
    </lineage>
</organism>
<evidence type="ECO:0000259" key="8">
    <source>
        <dbReference type="Pfam" id="PF16901"/>
    </source>
</evidence>
<keyword evidence="5 6" id="KW-0560">Oxidoreductase</keyword>
<name>A0A1C3EBQ5_9GAMM</name>
<evidence type="ECO:0000256" key="6">
    <source>
        <dbReference type="RuleBase" id="RU361217"/>
    </source>
</evidence>
<comment type="catalytic activity">
    <reaction evidence="6">
        <text>a quinone + sn-glycerol 3-phosphate = dihydroxyacetone phosphate + a quinol</text>
        <dbReference type="Rhea" id="RHEA:18977"/>
        <dbReference type="ChEBI" id="CHEBI:24646"/>
        <dbReference type="ChEBI" id="CHEBI:57597"/>
        <dbReference type="ChEBI" id="CHEBI:57642"/>
        <dbReference type="ChEBI" id="CHEBI:132124"/>
        <dbReference type="EC" id="1.1.5.3"/>
    </reaction>
</comment>
<dbReference type="GO" id="GO:0004368">
    <property type="term" value="F:glycerol-3-phosphate dehydrogenase (quinone) activity"/>
    <property type="evidence" value="ECO:0007669"/>
    <property type="project" value="UniProtKB-EC"/>
</dbReference>
<evidence type="ECO:0000256" key="3">
    <source>
        <dbReference type="ARBA" id="ARBA00022630"/>
    </source>
</evidence>
<comment type="similarity">
    <text evidence="2 6">Belongs to the FAD-dependent glycerol-3-phosphate dehydrogenase family.</text>
</comment>
<gene>
    <name evidence="9" type="ORF">A8L45_19515</name>
</gene>
<dbReference type="EMBL" id="LYBM01000049">
    <property type="protein sequence ID" value="ODA30665.1"/>
    <property type="molecule type" value="Genomic_DNA"/>
</dbReference>
<keyword evidence="10" id="KW-1185">Reference proteome</keyword>
<dbReference type="Gene3D" id="3.50.50.60">
    <property type="entry name" value="FAD/NAD(P)-binding domain"/>
    <property type="match status" value="1"/>
</dbReference>
<dbReference type="Gene3D" id="1.10.8.870">
    <property type="entry name" value="Alpha-glycerophosphate oxidase, cap domain"/>
    <property type="match status" value="1"/>
</dbReference>
<dbReference type="InterPro" id="IPR036188">
    <property type="entry name" value="FAD/NAD-bd_sf"/>
</dbReference>
<feature type="domain" description="FAD dependent oxidoreductase" evidence="7">
    <location>
        <begin position="14"/>
        <end position="367"/>
    </location>
</feature>
<dbReference type="GO" id="GO:0009331">
    <property type="term" value="C:glycerol-3-phosphate dehydrogenase (FAD) complex"/>
    <property type="evidence" value="ECO:0007669"/>
    <property type="project" value="UniProtKB-UniRule"/>
</dbReference>
<dbReference type="Gene3D" id="6.10.250.1890">
    <property type="match status" value="1"/>
</dbReference>
<evidence type="ECO:0000256" key="5">
    <source>
        <dbReference type="ARBA" id="ARBA00023002"/>
    </source>
</evidence>
<dbReference type="STRING" id="1080227.A8L45_19515"/>
<dbReference type="PRINTS" id="PR01001">
    <property type="entry name" value="FADG3PDH"/>
</dbReference>
<dbReference type="RefSeq" id="WP_068905036.1">
    <property type="nucleotide sequence ID" value="NZ_JBHUIF010000004.1"/>
</dbReference>
<dbReference type="PROSITE" id="PS00978">
    <property type="entry name" value="FAD_G3PDH_2"/>
    <property type="match status" value="1"/>
</dbReference>
<proteinExistence type="inferred from homology"/>
<dbReference type="NCBIfam" id="NF008899">
    <property type="entry name" value="PRK12266.1"/>
    <property type="match status" value="1"/>
</dbReference>
<dbReference type="PROSITE" id="PS00977">
    <property type="entry name" value="FAD_G3PDH_1"/>
    <property type="match status" value="1"/>
</dbReference>
<dbReference type="InterPro" id="IPR000447">
    <property type="entry name" value="G3P_DH_FAD-dep"/>
</dbReference>
<dbReference type="InterPro" id="IPR006076">
    <property type="entry name" value="FAD-dep_OxRdtase"/>
</dbReference>
<dbReference type="SUPFAM" id="SSF51905">
    <property type="entry name" value="FAD/NAD(P)-binding domain"/>
    <property type="match status" value="1"/>
</dbReference>
<dbReference type="NCBIfam" id="NF009906">
    <property type="entry name" value="PRK13369.1"/>
    <property type="match status" value="1"/>
</dbReference>
<sequence length="517" mass="58333">MDSKLQQNDTRILDMIIIGGGINGAGIAADASGRGLSVGLFEANDFASATSSASSKLIHGGLRYLEHYEFRLVSEALKEREVLLKKAPHIVEPMRFRLPHRPFLRPAWMIRCGLFLYDFLGKRKTLPASHSVDLAISGILKSEMKVGFEYSDCWVDDARLVLLNVQATKANGGEVRNYCKVDNAVQENGIWAVSVVDQLTGMTFERKAKALVNAAGPWVKTFYDESLDGTSPRNIRLIKGSHIVVPKIHDEEQAYILQNKDGRIVFVIPYMDDFSLIGTTDVEHKGDPRDVAISEEEVDYLLDITNQHFVKQIGRDDVVWTYSGVRPLCDDESDSPQAITRDYTLELDHQADGDAPLLSIFGGKLTTYRKLAESALDKLSPFFPDMGDKWTVEASLPGGEFSCSRKQFSHSLRQQHVWMDQRFADRLARQYGTNCHKLLDGVISMDQLGYCFGDNLYQCEVDYLIDHEFVKTVDDLVWRRTKMGLYLTDEQKTELSGYVMGKQPHRKVIRLDMTKAS</sequence>
<dbReference type="Proteomes" id="UP000094936">
    <property type="component" value="Unassembled WGS sequence"/>
</dbReference>
<dbReference type="EC" id="1.1.5.3" evidence="6"/>
<dbReference type="PANTHER" id="PTHR11985:SF15">
    <property type="entry name" value="GLYCEROL-3-PHOSPHATE DEHYDROGENASE, MITOCHONDRIAL"/>
    <property type="match status" value="1"/>
</dbReference>
<dbReference type="Gene3D" id="3.30.9.10">
    <property type="entry name" value="D-Amino Acid Oxidase, subunit A, domain 2"/>
    <property type="match status" value="1"/>
</dbReference>
<protein>
    <recommendedName>
        <fullName evidence="6">Glycerol-3-phosphate dehydrogenase</fullName>
        <ecNumber evidence="6">1.1.5.3</ecNumber>
    </recommendedName>
</protein>
<evidence type="ECO:0000313" key="10">
    <source>
        <dbReference type="Proteomes" id="UP000094936"/>
    </source>
</evidence>
<comment type="caution">
    <text evidence="9">The sequence shown here is derived from an EMBL/GenBank/DDBJ whole genome shotgun (WGS) entry which is preliminary data.</text>
</comment>
<keyword evidence="4" id="KW-0274">FAD</keyword>
<comment type="cofactor">
    <cofactor evidence="1 6">
        <name>FAD</name>
        <dbReference type="ChEBI" id="CHEBI:57692"/>
    </cofactor>
</comment>
<dbReference type="GO" id="GO:0046168">
    <property type="term" value="P:glycerol-3-phosphate catabolic process"/>
    <property type="evidence" value="ECO:0007669"/>
    <property type="project" value="TreeGrafter"/>
</dbReference>
<evidence type="ECO:0000259" key="7">
    <source>
        <dbReference type="Pfam" id="PF01266"/>
    </source>
</evidence>
<dbReference type="InterPro" id="IPR038299">
    <property type="entry name" value="DAO_C_sf"/>
</dbReference>
<evidence type="ECO:0000256" key="1">
    <source>
        <dbReference type="ARBA" id="ARBA00001974"/>
    </source>
</evidence>
<dbReference type="PANTHER" id="PTHR11985">
    <property type="entry name" value="GLYCEROL-3-PHOSPHATE DEHYDROGENASE"/>
    <property type="match status" value="1"/>
</dbReference>
<evidence type="ECO:0000256" key="4">
    <source>
        <dbReference type="ARBA" id="ARBA00022827"/>
    </source>
</evidence>
<reference evidence="9 10" key="1">
    <citation type="submission" date="2016-05" db="EMBL/GenBank/DDBJ databases">
        <title>Genomic Taxonomy of the Vibrionaceae.</title>
        <authorList>
            <person name="Gomez-Gil B."/>
            <person name="Enciso-Ibarra J."/>
        </authorList>
    </citation>
    <scope>NUCLEOTIDE SEQUENCE [LARGE SCALE GENOMIC DNA]</scope>
    <source>
        <strain evidence="9 10">CAIM 1920</strain>
    </source>
</reference>
<evidence type="ECO:0000313" key="9">
    <source>
        <dbReference type="EMBL" id="ODA30665.1"/>
    </source>
</evidence>
<feature type="domain" description="Alpha-glycerophosphate oxidase C-terminal" evidence="8">
    <location>
        <begin position="391"/>
        <end position="490"/>
    </location>
</feature>
<evidence type="ECO:0000256" key="2">
    <source>
        <dbReference type="ARBA" id="ARBA00007330"/>
    </source>
</evidence>
<dbReference type="Pfam" id="PF01266">
    <property type="entry name" value="DAO"/>
    <property type="match status" value="1"/>
</dbReference>
<accession>A0A1C3EBQ5</accession>
<dbReference type="Pfam" id="PF16901">
    <property type="entry name" value="DAO_C"/>
    <property type="match status" value="1"/>
</dbReference>